<name>A0A4Q7NZ32_9FLAO</name>
<reference evidence="1 2" key="1">
    <citation type="submission" date="2019-02" db="EMBL/GenBank/DDBJ databases">
        <title>Genomic Encyclopedia of Type Strains, Phase IV (KMG-IV): sequencing the most valuable type-strain genomes for metagenomic binning, comparative biology and taxonomic classification.</title>
        <authorList>
            <person name="Goeker M."/>
        </authorList>
    </citation>
    <scope>NUCLEOTIDE SEQUENCE [LARGE SCALE GENOMIC DNA]</scope>
    <source>
        <strain evidence="1 2">DSM 17196</strain>
    </source>
</reference>
<dbReference type="AlphaFoldDB" id="A0A4Q7NZ32"/>
<evidence type="ECO:0000313" key="1">
    <source>
        <dbReference type="EMBL" id="RZS92584.1"/>
    </source>
</evidence>
<sequence>MKHFIFLLSLLFLACNTTVNNQKEEEQTVYLLIRHAEKDLSNPAERDPALTDQGKERAKEWAKIFKEYDIDFVYSTDYIRTRETAKPTAENENLEVILYNPKTIYDESFKEKTKGKTILLVGHSNSTPSLVNTIIGKEKYPSIHESVYNNLFKISITNSVVNDTLLKY</sequence>
<accession>A0A4Q7NZ32</accession>
<dbReference type="InterPro" id="IPR013078">
    <property type="entry name" value="His_Pase_superF_clade-1"/>
</dbReference>
<organism evidence="1 2">
    <name type="scientific">Aquimarina brevivitae</name>
    <dbReference type="NCBI Taxonomy" id="323412"/>
    <lineage>
        <taxon>Bacteria</taxon>
        <taxon>Pseudomonadati</taxon>
        <taxon>Bacteroidota</taxon>
        <taxon>Flavobacteriia</taxon>
        <taxon>Flavobacteriales</taxon>
        <taxon>Flavobacteriaceae</taxon>
        <taxon>Aquimarina</taxon>
    </lineage>
</organism>
<dbReference type="InterPro" id="IPR029033">
    <property type="entry name" value="His_PPase_superfam"/>
</dbReference>
<dbReference type="SUPFAM" id="SSF53254">
    <property type="entry name" value="Phosphoglycerate mutase-like"/>
    <property type="match status" value="1"/>
</dbReference>
<comment type="caution">
    <text evidence="1">The sequence shown here is derived from an EMBL/GenBank/DDBJ whole genome shotgun (WGS) entry which is preliminary data.</text>
</comment>
<proteinExistence type="predicted"/>
<protein>
    <submittedName>
        <fullName evidence="1">Phosphohistidine phosphatase SixA</fullName>
    </submittedName>
</protein>
<dbReference type="CDD" id="cd07067">
    <property type="entry name" value="HP_PGM_like"/>
    <property type="match status" value="1"/>
</dbReference>
<dbReference type="Pfam" id="PF00300">
    <property type="entry name" value="His_Phos_1"/>
    <property type="match status" value="1"/>
</dbReference>
<dbReference type="RefSeq" id="WP_130287260.1">
    <property type="nucleotide sequence ID" value="NZ_SGXE01000003.1"/>
</dbReference>
<gene>
    <name evidence="1" type="ORF">EV197_2722</name>
</gene>
<dbReference type="PROSITE" id="PS51257">
    <property type="entry name" value="PROKAR_LIPOPROTEIN"/>
    <property type="match status" value="1"/>
</dbReference>
<dbReference type="EMBL" id="SGXE01000003">
    <property type="protein sequence ID" value="RZS92584.1"/>
    <property type="molecule type" value="Genomic_DNA"/>
</dbReference>
<keyword evidence="2" id="KW-1185">Reference proteome</keyword>
<evidence type="ECO:0000313" key="2">
    <source>
        <dbReference type="Proteomes" id="UP000292262"/>
    </source>
</evidence>
<dbReference type="OrthoDB" id="3296006at2"/>
<dbReference type="Proteomes" id="UP000292262">
    <property type="component" value="Unassembled WGS sequence"/>
</dbReference>
<dbReference type="Gene3D" id="3.40.50.1240">
    <property type="entry name" value="Phosphoglycerate mutase-like"/>
    <property type="match status" value="1"/>
</dbReference>